<protein>
    <submittedName>
        <fullName evidence="1">Uncharacterized protein</fullName>
    </submittedName>
</protein>
<keyword evidence="2" id="KW-1185">Reference proteome</keyword>
<gene>
    <name evidence="1" type="primary">A06p032900.1_BraROA</name>
    <name evidence="1" type="ORF">IGI04_023571</name>
</gene>
<dbReference type="EMBL" id="JADBGQ010000006">
    <property type="protein sequence ID" value="KAG5393608.1"/>
    <property type="molecule type" value="Genomic_DNA"/>
</dbReference>
<name>A0ABQ7M4B1_BRACM</name>
<accession>A0ABQ7M4B1</accession>
<evidence type="ECO:0000313" key="2">
    <source>
        <dbReference type="Proteomes" id="UP000823674"/>
    </source>
</evidence>
<organism evidence="1 2">
    <name type="scientific">Brassica rapa subsp. trilocularis</name>
    <dbReference type="NCBI Taxonomy" id="1813537"/>
    <lineage>
        <taxon>Eukaryota</taxon>
        <taxon>Viridiplantae</taxon>
        <taxon>Streptophyta</taxon>
        <taxon>Embryophyta</taxon>
        <taxon>Tracheophyta</taxon>
        <taxon>Spermatophyta</taxon>
        <taxon>Magnoliopsida</taxon>
        <taxon>eudicotyledons</taxon>
        <taxon>Gunneridae</taxon>
        <taxon>Pentapetalae</taxon>
        <taxon>rosids</taxon>
        <taxon>malvids</taxon>
        <taxon>Brassicales</taxon>
        <taxon>Brassicaceae</taxon>
        <taxon>Brassiceae</taxon>
        <taxon>Brassica</taxon>
    </lineage>
</organism>
<comment type="caution">
    <text evidence="1">The sequence shown here is derived from an EMBL/GenBank/DDBJ whole genome shotgun (WGS) entry which is preliminary data.</text>
</comment>
<dbReference type="Proteomes" id="UP000823674">
    <property type="component" value="Chromosome A06"/>
</dbReference>
<sequence>MEEPNLLMRMFAAGDEALGERPINDALEPEELDFFRKSSFAKTIVLDENLPFSCAFGQFVSILDDPTKNWADGTDFGWEDETKDASVDNMVCLIGEGFKLRKEMFRGGVTATDLVRMRLEKHRRKMKLKKSTIKKQLLVKFFRDLNLQS</sequence>
<proteinExistence type="predicted"/>
<evidence type="ECO:0000313" key="1">
    <source>
        <dbReference type="EMBL" id="KAG5393608.1"/>
    </source>
</evidence>
<reference evidence="1 2" key="1">
    <citation type="submission" date="2021-03" db="EMBL/GenBank/DDBJ databases">
        <authorList>
            <person name="King G.J."/>
            <person name="Bancroft I."/>
            <person name="Baten A."/>
            <person name="Bloomfield J."/>
            <person name="Borpatragohain P."/>
            <person name="He Z."/>
            <person name="Irish N."/>
            <person name="Irwin J."/>
            <person name="Liu K."/>
            <person name="Mauleon R.P."/>
            <person name="Moore J."/>
            <person name="Morris R."/>
            <person name="Ostergaard L."/>
            <person name="Wang B."/>
            <person name="Wells R."/>
        </authorList>
    </citation>
    <scope>NUCLEOTIDE SEQUENCE [LARGE SCALE GENOMIC DNA]</scope>
    <source>
        <strain evidence="1">R-o-18</strain>
        <tissue evidence="1">Leaf</tissue>
    </source>
</reference>